<dbReference type="EMBL" id="LSSL01004793">
    <property type="protein sequence ID" value="OLY79208.1"/>
    <property type="molecule type" value="Genomic_DNA"/>
</dbReference>
<gene>
    <name evidence="1" type="ORF">AYI68_g6729</name>
</gene>
<proteinExistence type="predicted"/>
<dbReference type="PROSITE" id="PS51257">
    <property type="entry name" value="PROKAR_LIPOPROTEIN"/>
    <property type="match status" value="1"/>
</dbReference>
<name>A0A1R0GQS9_9FUNG</name>
<organism evidence="1 2">
    <name type="scientific">Smittium mucronatum</name>
    <dbReference type="NCBI Taxonomy" id="133383"/>
    <lineage>
        <taxon>Eukaryota</taxon>
        <taxon>Fungi</taxon>
        <taxon>Fungi incertae sedis</taxon>
        <taxon>Zoopagomycota</taxon>
        <taxon>Kickxellomycotina</taxon>
        <taxon>Harpellomycetes</taxon>
        <taxon>Harpellales</taxon>
        <taxon>Legeriomycetaceae</taxon>
        <taxon>Smittium</taxon>
    </lineage>
</organism>
<evidence type="ECO:0000313" key="2">
    <source>
        <dbReference type="Proteomes" id="UP000187455"/>
    </source>
</evidence>
<accession>A0A1R0GQS9</accession>
<protein>
    <submittedName>
        <fullName evidence="1">Uncharacterized protein</fullName>
    </submittedName>
</protein>
<reference evidence="1 2" key="1">
    <citation type="journal article" date="2016" name="Mol. Biol. Evol.">
        <title>Genome-Wide Survey of Gut Fungi (Harpellales) Reveals the First Horizontally Transferred Ubiquitin Gene from a Mosquito Host.</title>
        <authorList>
            <person name="Wang Y."/>
            <person name="White M.M."/>
            <person name="Kvist S."/>
            <person name="Moncalvo J.M."/>
        </authorList>
    </citation>
    <scope>NUCLEOTIDE SEQUENCE [LARGE SCALE GENOMIC DNA]</scope>
    <source>
        <strain evidence="1 2">ALG-7-W6</strain>
    </source>
</reference>
<evidence type="ECO:0000313" key="1">
    <source>
        <dbReference type="EMBL" id="OLY79208.1"/>
    </source>
</evidence>
<sequence length="75" mass="8708">MTMTMARFYRPCFLRLLGSGIILAACRRSDWEIDSFTRYGSLIDEFHSIVIILIFKRSLLVFWATCDIKLYGGHA</sequence>
<keyword evidence="2" id="KW-1185">Reference proteome</keyword>
<dbReference type="AlphaFoldDB" id="A0A1R0GQS9"/>
<comment type="caution">
    <text evidence="1">The sequence shown here is derived from an EMBL/GenBank/DDBJ whole genome shotgun (WGS) entry which is preliminary data.</text>
</comment>
<dbReference type="Proteomes" id="UP000187455">
    <property type="component" value="Unassembled WGS sequence"/>
</dbReference>